<dbReference type="Proteomes" id="UP000240527">
    <property type="component" value="Chromosome"/>
</dbReference>
<protein>
    <recommendedName>
        <fullName evidence="4">Secreted protein</fullName>
    </recommendedName>
</protein>
<dbReference type="RefSeq" id="WP_013079496.1">
    <property type="nucleotide sequence ID" value="NZ_CP027850.1"/>
</dbReference>
<evidence type="ECO:0008006" key="4">
    <source>
        <dbReference type="Google" id="ProtNLM"/>
    </source>
</evidence>
<reference evidence="2 3" key="1">
    <citation type="journal article" date="2015" name="Biotechnol. Bioeng.">
        <title>Genome sequence and phenotypic characterization of Caulobacter segnis.</title>
        <authorList>
            <person name="Patel S."/>
            <person name="Fletcher B."/>
            <person name="Scott D.C."/>
            <person name="Ely B."/>
        </authorList>
    </citation>
    <scope>NUCLEOTIDE SEQUENCE [LARGE SCALE GENOMIC DNA]</scope>
    <source>
        <strain evidence="2 3">TK0059</strain>
    </source>
</reference>
<feature type="chain" id="PRO_5047318241" description="Secreted protein" evidence="1">
    <location>
        <begin position="33"/>
        <end position="114"/>
    </location>
</feature>
<sequence length="114" mass="11786">MPKTRTWWRNLGGLLAACVLALLVVTPMVASAACVCDERPASAHQTLQADQEHDSAPCKAVCCLGGHCHHGGSLLDTPPVVVATLAPAATKHIVAPARALASRSPAPLDQPPRA</sequence>
<evidence type="ECO:0000313" key="3">
    <source>
        <dbReference type="Proteomes" id="UP000240527"/>
    </source>
</evidence>
<organism evidence="2 3">
    <name type="scientific">Caulobacter segnis</name>
    <dbReference type="NCBI Taxonomy" id="88688"/>
    <lineage>
        <taxon>Bacteria</taxon>
        <taxon>Pseudomonadati</taxon>
        <taxon>Pseudomonadota</taxon>
        <taxon>Alphaproteobacteria</taxon>
        <taxon>Caulobacterales</taxon>
        <taxon>Caulobacteraceae</taxon>
        <taxon>Caulobacter</taxon>
    </lineage>
</organism>
<keyword evidence="3" id="KW-1185">Reference proteome</keyword>
<evidence type="ECO:0000313" key="2">
    <source>
        <dbReference type="EMBL" id="AVQ02546.1"/>
    </source>
</evidence>
<keyword evidence="1" id="KW-0732">Signal</keyword>
<accession>A0ABN5IU57</accession>
<name>A0ABN5IU57_9CAUL</name>
<evidence type="ECO:0000256" key="1">
    <source>
        <dbReference type="SAM" id="SignalP"/>
    </source>
</evidence>
<dbReference type="EMBL" id="CP027850">
    <property type="protein sequence ID" value="AVQ02546.1"/>
    <property type="molecule type" value="Genomic_DNA"/>
</dbReference>
<dbReference type="PROSITE" id="PS51257">
    <property type="entry name" value="PROKAR_LIPOPROTEIN"/>
    <property type="match status" value="1"/>
</dbReference>
<proteinExistence type="predicted"/>
<gene>
    <name evidence="2" type="ORF">B7G68_12235</name>
</gene>
<feature type="signal peptide" evidence="1">
    <location>
        <begin position="1"/>
        <end position="32"/>
    </location>
</feature>